<dbReference type="SUPFAM" id="SSF50952">
    <property type="entry name" value="Soluble quinoprotein glucose dehydrogenase"/>
    <property type="match status" value="1"/>
</dbReference>
<dbReference type="InterPro" id="IPR015943">
    <property type="entry name" value="WD40/YVTN_repeat-like_dom_sf"/>
</dbReference>
<keyword evidence="4" id="KW-1185">Reference proteome</keyword>
<evidence type="ECO:0008006" key="5">
    <source>
        <dbReference type="Google" id="ProtNLM"/>
    </source>
</evidence>
<name>A0A081N5W1_9GAMM</name>
<dbReference type="Gene3D" id="2.130.10.10">
    <property type="entry name" value="YVTN repeat-like/Quinoprotein amine dehydrogenase"/>
    <property type="match status" value="1"/>
</dbReference>
<evidence type="ECO:0000313" key="4">
    <source>
        <dbReference type="Proteomes" id="UP000028006"/>
    </source>
</evidence>
<feature type="transmembrane region" description="Helical" evidence="2">
    <location>
        <begin position="112"/>
        <end position="132"/>
    </location>
</feature>
<comment type="caution">
    <text evidence="3">The sequence shown here is derived from an EMBL/GenBank/DDBJ whole genome shotgun (WGS) entry which is preliminary data.</text>
</comment>
<evidence type="ECO:0000256" key="1">
    <source>
        <dbReference type="SAM" id="MobiDB-lite"/>
    </source>
</evidence>
<reference evidence="3 4" key="1">
    <citation type="submission" date="2014-06" db="EMBL/GenBank/DDBJ databases">
        <title>Whole Genome Sequences of Three Symbiotic Endozoicomonas Bacteria.</title>
        <authorList>
            <person name="Neave M.J."/>
            <person name="Apprill A."/>
            <person name="Voolstra C.R."/>
        </authorList>
    </citation>
    <scope>NUCLEOTIDE SEQUENCE [LARGE SCALE GENOMIC DNA]</scope>
    <source>
        <strain evidence="3 4">LMG 24815</strain>
    </source>
</reference>
<dbReference type="AlphaFoldDB" id="A0A081N5W1"/>
<gene>
    <name evidence="3" type="ORF">GZ77_16340</name>
</gene>
<evidence type="ECO:0000256" key="2">
    <source>
        <dbReference type="SAM" id="Phobius"/>
    </source>
</evidence>
<dbReference type="Proteomes" id="UP000028006">
    <property type="component" value="Unassembled WGS sequence"/>
</dbReference>
<feature type="compositionally biased region" description="Polar residues" evidence="1">
    <location>
        <begin position="219"/>
        <end position="258"/>
    </location>
</feature>
<proteinExistence type="predicted"/>
<dbReference type="EMBL" id="JOKG01000003">
    <property type="protein sequence ID" value="KEQ13834.1"/>
    <property type="molecule type" value="Genomic_DNA"/>
</dbReference>
<keyword evidence="2" id="KW-0472">Membrane</keyword>
<evidence type="ECO:0000313" key="3">
    <source>
        <dbReference type="EMBL" id="KEQ13834.1"/>
    </source>
</evidence>
<keyword evidence="2" id="KW-1133">Transmembrane helix</keyword>
<protein>
    <recommendedName>
        <fullName evidence="5">Bulb-type lectin domain-containing protein</fullName>
    </recommendedName>
</protein>
<dbReference type="InterPro" id="IPR011041">
    <property type="entry name" value="Quinoprot_gluc/sorb_DH_b-prop"/>
</dbReference>
<organism evidence="3 4">
    <name type="scientific">Endozoicomonas montiporae</name>
    <dbReference type="NCBI Taxonomy" id="1027273"/>
    <lineage>
        <taxon>Bacteria</taxon>
        <taxon>Pseudomonadati</taxon>
        <taxon>Pseudomonadota</taxon>
        <taxon>Gammaproteobacteria</taxon>
        <taxon>Oceanospirillales</taxon>
        <taxon>Endozoicomonadaceae</taxon>
        <taxon>Endozoicomonas</taxon>
    </lineage>
</organism>
<keyword evidence="2" id="KW-0812">Transmembrane</keyword>
<feature type="region of interest" description="Disordered" evidence="1">
    <location>
        <begin position="214"/>
        <end position="258"/>
    </location>
</feature>
<accession>A0A081N5W1</accession>
<sequence length="811" mass="92252">MIMSKPFWVAGQYPEGHKGGTTSNSQLLRGVLTPNQRFGIAAQFIFILKRLQDVHRNSATALYLQGLMMKKSSTLKFNGYRIRNWYYALCGTMLCRSRTAFWVDTMFSQLKALLLFVYALCLFTIAGHSYAWNDTDILLSPQQHSDQVVAGNDSSSSYYSDDEMPDMWKKPRGYFVGTLGEILMTLPLFNRMDREAAQQKWSYIVSFPLKKKGEKPEVSTDQSVESPDQTATSSAAGSSINNPNDLTGSNDGQPPNQELIQHTHGACCHASGCNGGRCQCKECSTNSIELPTANKIKVDGSTDEKKDQPVANVLKLSRQRKVKSTPLASSSQDRLSSGIHEPVCTYNIDISRFATIHVLPNGQIVSFWSDSETLTVHNLMPQVYSNAQFSADHSTSTHSRNVYEITSTDFITDTHARESSLSQIANNSHLVPLLGHTKEICGVFVKRDGRIVTWSKDQTIRVWTEQNGYWSSVKTEVDKNIDYAWSMRELIDGRLLFYNPSSRVTLVLSDHGYGWEYETINNHIGELRDGRLYQWTPEGLQIWRQNSDEAPSYLPLYENAHVLSQLEDGRIITQTMEGGLSDSDSYIRLWTEQEDRTWISCLLGQYSLNRIFAINNHRIVLYNSRSFIVLTEVGDQWIPSNHVSIPEDHRQDNLHVLKNGQIVTTGESFKNSRGALIWKEHQNQWYPESLLDENGIPIIFDHVIMLQDGRWVSWSDNFELCELRIWAYIDGHYSSTLLSGLSWAYLADSSRSSRLIWAYTYMRYYSNPLLLSKHSKVFELPGGWLAAVSSIPKYSNVKVWNLFPERGKLQK</sequence>